<accession>A0ABV4YM87</accession>
<dbReference type="InterPro" id="IPR036844">
    <property type="entry name" value="Hint_dom_sf"/>
</dbReference>
<reference evidence="2 3" key="1">
    <citation type="submission" date="2024-05" db="EMBL/GenBank/DDBJ databases">
        <authorList>
            <person name="Venkateswaran K."/>
        </authorList>
    </citation>
    <scope>NUCLEOTIDE SEQUENCE [LARGE SCALE GENOMIC DNA]</scope>
    <source>
        <strain evidence="2 3">179-C4-2-HS</strain>
    </source>
</reference>
<organism evidence="2 3">
    <name type="scientific">Neobacillus driksii</name>
    <dbReference type="NCBI Taxonomy" id="3035913"/>
    <lineage>
        <taxon>Bacteria</taxon>
        <taxon>Bacillati</taxon>
        <taxon>Bacillota</taxon>
        <taxon>Bacilli</taxon>
        <taxon>Bacillales</taxon>
        <taxon>Bacillaceae</taxon>
        <taxon>Neobacillus</taxon>
    </lineage>
</organism>
<evidence type="ECO:0000313" key="3">
    <source>
        <dbReference type="Proteomes" id="UP001241748"/>
    </source>
</evidence>
<keyword evidence="2" id="KW-0378">Hydrolase</keyword>
<comment type="caution">
    <text evidence="2">The sequence shown here is derived from an EMBL/GenBank/DDBJ whole genome shotgun (WGS) entry which is preliminary data.</text>
</comment>
<gene>
    <name evidence="2" type="ORF">P5G62_002260</name>
</gene>
<dbReference type="InterPro" id="IPR004042">
    <property type="entry name" value="Intein_endonuc_central"/>
</dbReference>
<dbReference type="SUPFAM" id="SSF51294">
    <property type="entry name" value="Hedgehog/intein (Hint) domain"/>
    <property type="match status" value="1"/>
</dbReference>
<keyword evidence="2" id="KW-0540">Nuclease</keyword>
<dbReference type="SUPFAM" id="SSF55608">
    <property type="entry name" value="Homing endonucleases"/>
    <property type="match status" value="1"/>
</dbReference>
<dbReference type="Gene3D" id="3.10.28.10">
    <property type="entry name" value="Homing endonucleases"/>
    <property type="match status" value="1"/>
</dbReference>
<dbReference type="InterPro" id="IPR006142">
    <property type="entry name" value="INTEIN"/>
</dbReference>
<evidence type="ECO:0000259" key="1">
    <source>
        <dbReference type="PROSITE" id="PS50819"/>
    </source>
</evidence>
<dbReference type="PROSITE" id="PS50819">
    <property type="entry name" value="INTEIN_ENDONUCLEASE"/>
    <property type="match status" value="1"/>
</dbReference>
<name>A0ABV4YM87_9BACI</name>
<dbReference type="InterPro" id="IPR027434">
    <property type="entry name" value="Homing_endonucl"/>
</dbReference>
<dbReference type="RefSeq" id="WP_306073423.1">
    <property type="nucleotide sequence ID" value="NZ_JAROBZ020000001.1"/>
</dbReference>
<feature type="domain" description="DOD-type homing endonuclease" evidence="1">
    <location>
        <begin position="235"/>
        <end position="371"/>
    </location>
</feature>
<dbReference type="PRINTS" id="PR00379">
    <property type="entry name" value="INTEIN"/>
</dbReference>
<keyword evidence="2" id="KW-0255">Endonuclease</keyword>
<dbReference type="InterPro" id="IPR004860">
    <property type="entry name" value="LAGLIDADG_dom"/>
</dbReference>
<dbReference type="Proteomes" id="UP001241748">
    <property type="component" value="Unassembled WGS sequence"/>
</dbReference>
<sequence length="481" mass="54649">MVGKKGSVHAKLTKMEYKGEIVDAKVCNQCKLIKPLEHFYKAPNGIGQRRPKCISCMSPTGRKITKIVEAVGCDYHQLGKQCKICKKILPLKDFYKGKGAGGTSPNCKTCIRERASEERKIRSLERKKIKDVKNIDILSKEDYSNIWTMQKGSPQALLYNDKDTGDIFKVITKEGYEVLIPHTYKICVITKQTRYIQNAIWKPIKDLEVGDLITLLNLRDIQPWEGNGNFDQGWLVGEVLGDGGLSGEYAYLAFWGNSQQELTKISVERIKSNLGARVDLAGTYAALHDRTSIKSSKLTELIKVLGLEKIKDISPQIEMSSYKFYRGLMRGLFDSDGSVQGTQEKGVSVRLHQSNLPFLQKVQRMLLRLGIVSSIYKNRRDAGYRLLPDGKGGSKLYFCQAQHELVVANDNIVRFRDIIGFQEPEKKQRLNDLINNFKRRPNRERFTAIVDSIHLDRQSVNFKDCNMKAPIDLNGIIVRKQ</sequence>
<proteinExistence type="predicted"/>
<dbReference type="GO" id="GO:0004519">
    <property type="term" value="F:endonuclease activity"/>
    <property type="evidence" value="ECO:0007669"/>
    <property type="project" value="UniProtKB-KW"/>
</dbReference>
<dbReference type="Pfam" id="PF14528">
    <property type="entry name" value="LAGLIDADG_3"/>
    <property type="match status" value="1"/>
</dbReference>
<dbReference type="EMBL" id="JAROBZ020000001">
    <property type="protein sequence ID" value="MFB3165961.1"/>
    <property type="molecule type" value="Genomic_DNA"/>
</dbReference>
<protein>
    <submittedName>
        <fullName evidence="2">LAGLIDADG family homing endonuclease</fullName>
    </submittedName>
</protein>
<keyword evidence="3" id="KW-1185">Reference proteome</keyword>
<evidence type="ECO:0000313" key="2">
    <source>
        <dbReference type="EMBL" id="MFB3165961.1"/>
    </source>
</evidence>